<evidence type="ECO:0000313" key="1">
    <source>
        <dbReference type="EMBL" id="CAE7224382.1"/>
    </source>
</evidence>
<evidence type="ECO:0000313" key="2">
    <source>
        <dbReference type="Proteomes" id="UP000649617"/>
    </source>
</evidence>
<feature type="non-terminal residue" evidence="1">
    <location>
        <position position="273"/>
    </location>
</feature>
<protein>
    <submittedName>
        <fullName evidence="1">Uncharacterized protein</fullName>
    </submittedName>
</protein>
<dbReference type="Proteomes" id="UP000649617">
    <property type="component" value="Unassembled WGS sequence"/>
</dbReference>
<comment type="caution">
    <text evidence="1">The sequence shown here is derived from an EMBL/GenBank/DDBJ whole genome shotgun (WGS) entry which is preliminary data.</text>
</comment>
<dbReference type="EMBL" id="CAJNIZ010003641">
    <property type="protein sequence ID" value="CAE7224382.1"/>
    <property type="molecule type" value="Genomic_DNA"/>
</dbReference>
<name>A0A812KC60_SYMPI</name>
<dbReference type="OrthoDB" id="428305at2759"/>
<dbReference type="AlphaFoldDB" id="A0A812KC60"/>
<accession>A0A812KC60</accession>
<keyword evidence="2" id="KW-1185">Reference proteome</keyword>
<gene>
    <name evidence="1" type="ORF">SPIL2461_LOCUS3096</name>
</gene>
<proteinExistence type="predicted"/>
<organism evidence="1 2">
    <name type="scientific">Symbiodinium pilosum</name>
    <name type="common">Dinoflagellate</name>
    <dbReference type="NCBI Taxonomy" id="2952"/>
    <lineage>
        <taxon>Eukaryota</taxon>
        <taxon>Sar</taxon>
        <taxon>Alveolata</taxon>
        <taxon>Dinophyceae</taxon>
        <taxon>Suessiales</taxon>
        <taxon>Symbiodiniaceae</taxon>
        <taxon>Symbiodinium</taxon>
    </lineage>
</organism>
<sequence>MDLQSRVTLFMNKVSPTNIGRFVEEARSTDGELAMGLGNSDDNVYRMVANCILTHSVWSGMKRSSAAALTVADVILALDSSASEGVHAAGAPTLTSCVIDSVMLNMLEHFLLAGEGDRENQLLKARECAKGVARLIGQLFKAGLCPFPKFEAILERLSRQNIFASEAAESLLEEEPHVSGLPQCVLLSGRMTKVQPRVGESVGDFKTRLARAMRVAPGAFVFCLGGSEPQIDEEMQHLGDAQLQVMVKTPVLNEEHRVEHTCLLLADTAAKLQ</sequence>
<reference evidence="1" key="1">
    <citation type="submission" date="2021-02" db="EMBL/GenBank/DDBJ databases">
        <authorList>
            <person name="Dougan E. K."/>
            <person name="Rhodes N."/>
            <person name="Thang M."/>
            <person name="Chan C."/>
        </authorList>
    </citation>
    <scope>NUCLEOTIDE SEQUENCE</scope>
</reference>